<name>A0AAV5TM77_9BILA</name>
<evidence type="ECO:0000313" key="3">
    <source>
        <dbReference type="Proteomes" id="UP001432027"/>
    </source>
</evidence>
<feature type="transmembrane region" description="Helical" evidence="1">
    <location>
        <begin position="57"/>
        <end position="82"/>
    </location>
</feature>
<keyword evidence="1" id="KW-0812">Transmembrane</keyword>
<sequence length="105" mass="11314">MAEALLIRMSMPPNFSAAFCTHSCTFFSSLTSRRTGRAFPPACKISSAAENMVPARFGLGMIVLAATTIFAPTLASLSAISFPIPLDAPVMRAVRPANDMRNYRD</sequence>
<organism evidence="2 3">
    <name type="scientific">Pristionchus entomophagus</name>
    <dbReference type="NCBI Taxonomy" id="358040"/>
    <lineage>
        <taxon>Eukaryota</taxon>
        <taxon>Metazoa</taxon>
        <taxon>Ecdysozoa</taxon>
        <taxon>Nematoda</taxon>
        <taxon>Chromadorea</taxon>
        <taxon>Rhabditida</taxon>
        <taxon>Rhabditina</taxon>
        <taxon>Diplogasteromorpha</taxon>
        <taxon>Diplogasteroidea</taxon>
        <taxon>Neodiplogasteridae</taxon>
        <taxon>Pristionchus</taxon>
    </lineage>
</organism>
<keyword evidence="1" id="KW-1133">Transmembrane helix</keyword>
<dbReference type="AlphaFoldDB" id="A0AAV5TM77"/>
<reference evidence="2" key="1">
    <citation type="submission" date="2023-10" db="EMBL/GenBank/DDBJ databases">
        <title>Genome assembly of Pristionchus species.</title>
        <authorList>
            <person name="Yoshida K."/>
            <person name="Sommer R.J."/>
        </authorList>
    </citation>
    <scope>NUCLEOTIDE SEQUENCE</scope>
    <source>
        <strain evidence="2">RS0144</strain>
    </source>
</reference>
<keyword evidence="1" id="KW-0472">Membrane</keyword>
<dbReference type="EMBL" id="BTSX01000004">
    <property type="protein sequence ID" value="GMS95436.1"/>
    <property type="molecule type" value="Genomic_DNA"/>
</dbReference>
<accession>A0AAV5TM77</accession>
<comment type="caution">
    <text evidence="2">The sequence shown here is derived from an EMBL/GenBank/DDBJ whole genome shotgun (WGS) entry which is preliminary data.</text>
</comment>
<protein>
    <submittedName>
        <fullName evidence="2">Uncharacterized protein</fullName>
    </submittedName>
</protein>
<proteinExistence type="predicted"/>
<evidence type="ECO:0000313" key="2">
    <source>
        <dbReference type="EMBL" id="GMS95436.1"/>
    </source>
</evidence>
<evidence type="ECO:0000256" key="1">
    <source>
        <dbReference type="SAM" id="Phobius"/>
    </source>
</evidence>
<gene>
    <name evidence="2" type="ORF">PENTCL1PPCAC_17611</name>
</gene>
<keyword evidence="3" id="KW-1185">Reference proteome</keyword>
<dbReference type="Proteomes" id="UP001432027">
    <property type="component" value="Unassembled WGS sequence"/>
</dbReference>